<evidence type="ECO:0000259" key="5">
    <source>
        <dbReference type="Pfam" id="PF05368"/>
    </source>
</evidence>
<keyword evidence="4" id="KW-1133">Transmembrane helix</keyword>
<feature type="domain" description="NmrA-like" evidence="5">
    <location>
        <begin position="395"/>
        <end position="610"/>
    </location>
</feature>
<feature type="region of interest" description="Disordered" evidence="3">
    <location>
        <begin position="635"/>
        <end position="675"/>
    </location>
</feature>
<name>A0A9W8K2R7_9AGAR</name>
<reference evidence="6" key="1">
    <citation type="submission" date="2022-07" db="EMBL/GenBank/DDBJ databases">
        <title>Genome Sequence of Agrocybe chaxingu.</title>
        <authorList>
            <person name="Buettner E."/>
        </authorList>
    </citation>
    <scope>NUCLEOTIDE SEQUENCE</scope>
    <source>
        <strain evidence="6">MP-N11</strain>
    </source>
</reference>
<feature type="region of interest" description="Disordered" evidence="3">
    <location>
        <begin position="323"/>
        <end position="356"/>
    </location>
</feature>
<evidence type="ECO:0000256" key="3">
    <source>
        <dbReference type="SAM" id="MobiDB-lite"/>
    </source>
</evidence>
<dbReference type="SUPFAM" id="SSF51735">
    <property type="entry name" value="NAD(P)-binding Rossmann-fold domains"/>
    <property type="match status" value="1"/>
</dbReference>
<proteinExistence type="predicted"/>
<evidence type="ECO:0000256" key="4">
    <source>
        <dbReference type="SAM" id="Phobius"/>
    </source>
</evidence>
<evidence type="ECO:0000256" key="1">
    <source>
        <dbReference type="ARBA" id="ARBA00022857"/>
    </source>
</evidence>
<evidence type="ECO:0000313" key="7">
    <source>
        <dbReference type="Proteomes" id="UP001148786"/>
    </source>
</evidence>
<feature type="compositionally biased region" description="Low complexity" evidence="3">
    <location>
        <begin position="326"/>
        <end position="336"/>
    </location>
</feature>
<accession>A0A9W8K2R7</accession>
<keyword evidence="1" id="KW-0521">NADP</keyword>
<keyword evidence="4" id="KW-0812">Transmembrane</keyword>
<gene>
    <name evidence="6" type="ORF">NLJ89_g4405</name>
</gene>
<organism evidence="6 7">
    <name type="scientific">Agrocybe chaxingu</name>
    <dbReference type="NCBI Taxonomy" id="84603"/>
    <lineage>
        <taxon>Eukaryota</taxon>
        <taxon>Fungi</taxon>
        <taxon>Dikarya</taxon>
        <taxon>Basidiomycota</taxon>
        <taxon>Agaricomycotina</taxon>
        <taxon>Agaricomycetes</taxon>
        <taxon>Agaricomycetidae</taxon>
        <taxon>Agaricales</taxon>
        <taxon>Agaricineae</taxon>
        <taxon>Strophariaceae</taxon>
        <taxon>Agrocybe</taxon>
    </lineage>
</organism>
<comment type="caution">
    <text evidence="6">The sequence shown here is derived from an EMBL/GenBank/DDBJ whole genome shotgun (WGS) entry which is preliminary data.</text>
</comment>
<dbReference type="PANTHER" id="PTHR47706">
    <property type="entry name" value="NMRA-LIKE FAMILY PROTEIN"/>
    <property type="match status" value="1"/>
</dbReference>
<dbReference type="EMBL" id="JANKHO010000362">
    <property type="protein sequence ID" value="KAJ3510920.1"/>
    <property type="molecule type" value="Genomic_DNA"/>
</dbReference>
<dbReference type="Pfam" id="PF05368">
    <property type="entry name" value="NmrA"/>
    <property type="match status" value="1"/>
</dbReference>
<feature type="compositionally biased region" description="Basic and acidic residues" evidence="3">
    <location>
        <begin position="277"/>
        <end position="292"/>
    </location>
</feature>
<keyword evidence="7" id="KW-1185">Reference proteome</keyword>
<sequence>MAPRGAAESTKELTHWRRFYSETTPLLALGRRDVHSDHAINLPARPFTHLGVWAYIAFAFMLLAVTTILAYMIYSCCHTAKWRAVVRESKVAGPDGRGWVDLPSTRMKSKATLSDFDSGKTVVGSDGNMSSEKVRSSRRKGVMNIVEMKQLAVSFGHRRKESESSHQMIQMSQPNISQTSLTANGDSFELEYPSLTALPLAHTTDRAATYIPFHLPPPPPSPTPAHKQHVERYCGSIQLSPVSPSPSYMTGDTSPPPLAQRSILSAGRSRTNTQTVPRDHREEGPPVEFDSHNIRFAPPLNPFMTQSVAMLWNDPKLSPINGSIITPTSSSWMGSSSPGGGNPSTPPGGQSPLATQRGNFTIAPVPQEKKRGRVISPVPPGRPRSSGMSSPRTVAVISFGNVAKILVPALLSNGARVLVLSRDASKLRGVPPGVAIATADYKNEEQLEDIFKSHKVDVVVSAASGPDEFLRYTQVGIARAAKAAGVQLFVTNDFGVSNDGHDPKSVFGAKSEAAARISREVGLPVARVVNGLFIEWIPIVTSNPSKPGVFEIAGKGDTKASFTAAADIAGFVAHIVSTAPLADISNKTFLIEGQVATFNEVAQILGKEVTHTPLEDIEDPFRRLLQRGIEEGWMRTGVGPGYPPSSPEEIEKRSSSGNAFWPGHQWKQVKDVLAP</sequence>
<feature type="transmembrane region" description="Helical" evidence="4">
    <location>
        <begin position="52"/>
        <end position="74"/>
    </location>
</feature>
<keyword evidence="4" id="KW-0472">Membrane</keyword>
<protein>
    <recommendedName>
        <fullName evidence="5">NmrA-like domain-containing protein</fullName>
    </recommendedName>
</protein>
<dbReference type="InterPro" id="IPR036291">
    <property type="entry name" value="NAD(P)-bd_dom_sf"/>
</dbReference>
<dbReference type="Gene3D" id="3.40.50.720">
    <property type="entry name" value="NAD(P)-binding Rossmann-like Domain"/>
    <property type="match status" value="1"/>
</dbReference>
<keyword evidence="2" id="KW-0560">Oxidoreductase</keyword>
<dbReference type="GO" id="GO:0016491">
    <property type="term" value="F:oxidoreductase activity"/>
    <property type="evidence" value="ECO:0007669"/>
    <property type="project" value="UniProtKB-KW"/>
</dbReference>
<feature type="region of interest" description="Disordered" evidence="3">
    <location>
        <begin position="260"/>
        <end position="292"/>
    </location>
</feature>
<dbReference type="Proteomes" id="UP001148786">
    <property type="component" value="Unassembled WGS sequence"/>
</dbReference>
<dbReference type="InterPro" id="IPR008030">
    <property type="entry name" value="NmrA-like"/>
</dbReference>
<evidence type="ECO:0000256" key="2">
    <source>
        <dbReference type="ARBA" id="ARBA00023002"/>
    </source>
</evidence>
<dbReference type="InterPro" id="IPR051609">
    <property type="entry name" value="NmrA/Isoflavone_reductase-like"/>
</dbReference>
<evidence type="ECO:0000313" key="6">
    <source>
        <dbReference type="EMBL" id="KAJ3510920.1"/>
    </source>
</evidence>
<dbReference type="OrthoDB" id="3065323at2759"/>
<dbReference type="PANTHER" id="PTHR47706:SF9">
    <property type="entry name" value="NMRA-LIKE DOMAIN-CONTAINING PROTEIN-RELATED"/>
    <property type="match status" value="1"/>
</dbReference>
<dbReference type="AlphaFoldDB" id="A0A9W8K2R7"/>